<feature type="region of interest" description="Disordered" evidence="2">
    <location>
        <begin position="50"/>
        <end position="113"/>
    </location>
</feature>
<name>A0A087HP29_ARAAL</name>
<feature type="compositionally biased region" description="Basic residues" evidence="2">
    <location>
        <begin position="56"/>
        <end position="65"/>
    </location>
</feature>
<evidence type="ECO:0000256" key="2">
    <source>
        <dbReference type="SAM" id="MobiDB-lite"/>
    </source>
</evidence>
<evidence type="ECO:0000313" key="4">
    <source>
        <dbReference type="Proteomes" id="UP000029120"/>
    </source>
</evidence>
<dbReference type="Proteomes" id="UP000029120">
    <property type="component" value="Chromosome 1"/>
</dbReference>
<organism evidence="3 4">
    <name type="scientific">Arabis alpina</name>
    <name type="common">Alpine rock-cress</name>
    <dbReference type="NCBI Taxonomy" id="50452"/>
    <lineage>
        <taxon>Eukaryota</taxon>
        <taxon>Viridiplantae</taxon>
        <taxon>Streptophyta</taxon>
        <taxon>Embryophyta</taxon>
        <taxon>Tracheophyta</taxon>
        <taxon>Spermatophyta</taxon>
        <taxon>Magnoliopsida</taxon>
        <taxon>eudicotyledons</taxon>
        <taxon>Gunneridae</taxon>
        <taxon>Pentapetalae</taxon>
        <taxon>rosids</taxon>
        <taxon>malvids</taxon>
        <taxon>Brassicales</taxon>
        <taxon>Brassicaceae</taxon>
        <taxon>Arabideae</taxon>
        <taxon>Arabis</taxon>
    </lineage>
</organism>
<feature type="coiled-coil region" evidence="1">
    <location>
        <begin position="192"/>
        <end position="242"/>
    </location>
</feature>
<gene>
    <name evidence="3" type="ordered locus">AALP_Aa1g186000</name>
</gene>
<feature type="compositionally biased region" description="Low complexity" evidence="2">
    <location>
        <begin position="76"/>
        <end position="87"/>
    </location>
</feature>
<dbReference type="EMBL" id="CM002869">
    <property type="protein sequence ID" value="KFK43881.1"/>
    <property type="molecule type" value="Genomic_DNA"/>
</dbReference>
<evidence type="ECO:0000313" key="3">
    <source>
        <dbReference type="EMBL" id="KFK43881.1"/>
    </source>
</evidence>
<protein>
    <submittedName>
        <fullName evidence="3">Uncharacterized protein</fullName>
    </submittedName>
</protein>
<accession>A0A087HP29</accession>
<proteinExistence type="predicted"/>
<keyword evidence="1" id="KW-0175">Coiled coil</keyword>
<sequence length="341" mass="37449">MGYLSFSEEMAAPEHAHAENLATVVEVNPAGGQEGRVQDQLIFSDEVAEVLQDKPKKGRRSRKPPRVPISDEVIPSSETGASASGTAHEQGEGSLSEKQKKKRSRRSASVGRIQSPGRADLIVGIEETVIDDSKTAAWFANIQYYGHRGPLTEALVSDPNFRLARKLYHRGEVSRKSCSDAQAQRGIEVEHMKSVETELQAYRQKCGEAEQLAIQETMRTFCQQVSRNIDRAKEKIKALGGNPNIEFARIFREAPDSFDAEVARAESWLPNVAGGDVEFNSLFVGLDSDLFISPISSDLGTARDNGSLETLAADVRVRTLDGSMTGEIGEDHDDEYINIDD</sequence>
<feature type="compositionally biased region" description="Basic and acidic residues" evidence="2">
    <location>
        <begin position="89"/>
        <end position="98"/>
    </location>
</feature>
<reference evidence="4" key="1">
    <citation type="journal article" date="2015" name="Nat. Plants">
        <title>Genome expansion of Arabis alpina linked with retrotransposition and reduced symmetric DNA methylation.</title>
        <authorList>
            <person name="Willing E.M."/>
            <person name="Rawat V."/>
            <person name="Mandakova T."/>
            <person name="Maumus F."/>
            <person name="James G.V."/>
            <person name="Nordstroem K.J."/>
            <person name="Becker C."/>
            <person name="Warthmann N."/>
            <person name="Chica C."/>
            <person name="Szarzynska B."/>
            <person name="Zytnicki M."/>
            <person name="Albani M.C."/>
            <person name="Kiefer C."/>
            <person name="Bergonzi S."/>
            <person name="Castaings L."/>
            <person name="Mateos J.L."/>
            <person name="Berns M.C."/>
            <person name="Bujdoso N."/>
            <person name="Piofczyk T."/>
            <person name="de Lorenzo L."/>
            <person name="Barrero-Sicilia C."/>
            <person name="Mateos I."/>
            <person name="Piednoel M."/>
            <person name="Hagmann J."/>
            <person name="Chen-Min-Tao R."/>
            <person name="Iglesias-Fernandez R."/>
            <person name="Schuster S.C."/>
            <person name="Alonso-Blanco C."/>
            <person name="Roudier F."/>
            <person name="Carbonero P."/>
            <person name="Paz-Ares J."/>
            <person name="Davis S.J."/>
            <person name="Pecinka A."/>
            <person name="Quesneville H."/>
            <person name="Colot V."/>
            <person name="Lysak M.A."/>
            <person name="Weigel D."/>
            <person name="Coupland G."/>
            <person name="Schneeberger K."/>
        </authorList>
    </citation>
    <scope>NUCLEOTIDE SEQUENCE [LARGE SCALE GENOMIC DNA]</scope>
    <source>
        <strain evidence="4">cv. Pajares</strain>
    </source>
</reference>
<dbReference type="Gramene" id="KFK43881">
    <property type="protein sequence ID" value="KFK43881"/>
    <property type="gene ID" value="AALP_AA1G186000"/>
</dbReference>
<keyword evidence="4" id="KW-1185">Reference proteome</keyword>
<evidence type="ECO:0000256" key="1">
    <source>
        <dbReference type="SAM" id="Coils"/>
    </source>
</evidence>
<dbReference type="AlphaFoldDB" id="A0A087HP29"/>